<dbReference type="AlphaFoldDB" id="A0A6A5YU34"/>
<keyword evidence="4" id="KW-1185">Reference proteome</keyword>
<keyword evidence="1" id="KW-0175">Coiled coil</keyword>
<evidence type="ECO:0000313" key="3">
    <source>
        <dbReference type="EMBL" id="KAF2109608.1"/>
    </source>
</evidence>
<sequence>MGRKRKGRASQWTDEDLAELLANLDHLLDGGPKVTIGGMNQKEVDARINLILSNLEKKMASKYSAQQIKQKLFETYKMGDPDNAEWNWRSVFSWGSSQMRSLDKEMRDLIRTKVLIIECMTEGRQPRAASHYVETPKKMRQGLSTYHNAPRSRKRNKRSTTSATPTRVIKSRTSTPRQSSRKRRTIVAQHPLIASPVSHHMKKSRSAIPETPPPQSPLLSEPIESVRNHPRAQRVEVRITNGLARRTEDAPRVNNIGHQGSTQFQNRYDIHYEDSQVLLAELFALRKELDLEREENRALKRERAERDAFMSRTHGDSNEFMKELKRKQRRINDLKAQQDEHAFLKPFFTLSTGQLKDLDLPLVQRKHASMRSQLVDIGMINDFRAFPRGKQRAQLLAASHELQALQRQLSSHARPDVESGPIAEVSAQHLVQSLVAVAVRDWVFYERFTSTATMEVPLLDAYRHHLSNLCDPEVLRSIDFAAHRRVFDQNFFKEAIFPKMASRLERRLIVALGPILPSRPRYNEGDEEADEALLRQRLNGIFCDALELKLLAMVSKDMFECIWPPLDTPFDPDTMETERTRFCVDDAESNNSKRVRLVLVPGLRSYEHDRQMVDYFGFKREHEQCTGSYRTLQKAVVLV</sequence>
<protein>
    <submittedName>
        <fullName evidence="3">Uncharacterized protein</fullName>
    </submittedName>
</protein>
<accession>A0A6A5YU34</accession>
<feature type="region of interest" description="Disordered" evidence="2">
    <location>
        <begin position="197"/>
        <end position="221"/>
    </location>
</feature>
<name>A0A6A5YU34_9PLEO</name>
<feature type="coiled-coil region" evidence="1">
    <location>
        <begin position="282"/>
        <end position="337"/>
    </location>
</feature>
<dbReference type="Proteomes" id="UP000799770">
    <property type="component" value="Unassembled WGS sequence"/>
</dbReference>
<feature type="region of interest" description="Disordered" evidence="2">
    <location>
        <begin position="137"/>
        <end position="185"/>
    </location>
</feature>
<evidence type="ECO:0000313" key="4">
    <source>
        <dbReference type="Proteomes" id="UP000799770"/>
    </source>
</evidence>
<proteinExistence type="predicted"/>
<dbReference type="EMBL" id="ML977341">
    <property type="protein sequence ID" value="KAF2109608.1"/>
    <property type="molecule type" value="Genomic_DNA"/>
</dbReference>
<reference evidence="3" key="1">
    <citation type="journal article" date="2020" name="Stud. Mycol.">
        <title>101 Dothideomycetes genomes: a test case for predicting lifestyles and emergence of pathogens.</title>
        <authorList>
            <person name="Haridas S."/>
            <person name="Albert R."/>
            <person name="Binder M."/>
            <person name="Bloem J."/>
            <person name="Labutti K."/>
            <person name="Salamov A."/>
            <person name="Andreopoulos B."/>
            <person name="Baker S."/>
            <person name="Barry K."/>
            <person name="Bills G."/>
            <person name="Bluhm B."/>
            <person name="Cannon C."/>
            <person name="Castanera R."/>
            <person name="Culley D."/>
            <person name="Daum C."/>
            <person name="Ezra D."/>
            <person name="Gonzalez J."/>
            <person name="Henrissat B."/>
            <person name="Kuo A."/>
            <person name="Liang C."/>
            <person name="Lipzen A."/>
            <person name="Lutzoni F."/>
            <person name="Magnuson J."/>
            <person name="Mondo S."/>
            <person name="Nolan M."/>
            <person name="Ohm R."/>
            <person name="Pangilinan J."/>
            <person name="Park H.-J."/>
            <person name="Ramirez L."/>
            <person name="Alfaro M."/>
            <person name="Sun H."/>
            <person name="Tritt A."/>
            <person name="Yoshinaga Y."/>
            <person name="Zwiers L.-H."/>
            <person name="Turgeon B."/>
            <person name="Goodwin S."/>
            <person name="Spatafora J."/>
            <person name="Crous P."/>
            <person name="Grigoriev I."/>
        </authorList>
    </citation>
    <scope>NUCLEOTIDE SEQUENCE</scope>
    <source>
        <strain evidence="3">CBS 627.86</strain>
    </source>
</reference>
<gene>
    <name evidence="3" type="ORF">BDV96DRAFT_691638</name>
</gene>
<evidence type="ECO:0000256" key="1">
    <source>
        <dbReference type="SAM" id="Coils"/>
    </source>
</evidence>
<organism evidence="3 4">
    <name type="scientific">Lophiotrema nucula</name>
    <dbReference type="NCBI Taxonomy" id="690887"/>
    <lineage>
        <taxon>Eukaryota</taxon>
        <taxon>Fungi</taxon>
        <taxon>Dikarya</taxon>
        <taxon>Ascomycota</taxon>
        <taxon>Pezizomycotina</taxon>
        <taxon>Dothideomycetes</taxon>
        <taxon>Pleosporomycetidae</taxon>
        <taxon>Pleosporales</taxon>
        <taxon>Lophiotremataceae</taxon>
        <taxon>Lophiotrema</taxon>
    </lineage>
</organism>
<evidence type="ECO:0000256" key="2">
    <source>
        <dbReference type="SAM" id="MobiDB-lite"/>
    </source>
</evidence>
<dbReference type="OrthoDB" id="303107at2759"/>